<keyword evidence="1" id="KW-0472">Membrane</keyword>
<reference evidence="2 3" key="1">
    <citation type="submission" date="2016-10" db="EMBL/GenBank/DDBJ databases">
        <authorList>
            <person name="de Groot N.N."/>
        </authorList>
    </citation>
    <scope>NUCLEOTIDE SEQUENCE [LARGE SCALE GENOMIC DNA]</scope>
    <source>
        <strain evidence="2 3">B25</strain>
    </source>
</reference>
<name>A0A1H9HA77_9SPIR</name>
<keyword evidence="3" id="KW-1185">Reference proteome</keyword>
<feature type="transmembrane region" description="Helical" evidence="1">
    <location>
        <begin position="37"/>
        <end position="57"/>
    </location>
</feature>
<feature type="transmembrane region" description="Helical" evidence="1">
    <location>
        <begin position="64"/>
        <end position="85"/>
    </location>
</feature>
<dbReference type="Proteomes" id="UP000182360">
    <property type="component" value="Unassembled WGS sequence"/>
</dbReference>
<evidence type="ECO:0000256" key="1">
    <source>
        <dbReference type="SAM" id="Phobius"/>
    </source>
</evidence>
<evidence type="ECO:0000313" key="2">
    <source>
        <dbReference type="EMBL" id="SEQ59235.1"/>
    </source>
</evidence>
<dbReference type="AlphaFoldDB" id="A0A1H9HA77"/>
<protein>
    <submittedName>
        <fullName evidence="2">Uncharacterized protein</fullName>
    </submittedName>
</protein>
<sequence length="86" mass="9306">MILAILCFIAGAALIATGIYFLTPGFQSKTNFRHTKAISYVALGLGALTLVWSFMLFTFPQAQAALALVYMFLLLGAVTALMILMK</sequence>
<keyword evidence="1" id="KW-0812">Transmembrane</keyword>
<gene>
    <name evidence="2" type="ORF">SAMN04487977_106110</name>
</gene>
<dbReference type="OrthoDB" id="361865at2"/>
<organism evidence="2 3">
    <name type="scientific">Treponema bryantii</name>
    <dbReference type="NCBI Taxonomy" id="163"/>
    <lineage>
        <taxon>Bacteria</taxon>
        <taxon>Pseudomonadati</taxon>
        <taxon>Spirochaetota</taxon>
        <taxon>Spirochaetia</taxon>
        <taxon>Spirochaetales</taxon>
        <taxon>Treponemataceae</taxon>
        <taxon>Treponema</taxon>
    </lineage>
</organism>
<dbReference type="EMBL" id="FOFU01000006">
    <property type="protein sequence ID" value="SEQ59235.1"/>
    <property type="molecule type" value="Genomic_DNA"/>
</dbReference>
<proteinExistence type="predicted"/>
<keyword evidence="1" id="KW-1133">Transmembrane helix</keyword>
<evidence type="ECO:0000313" key="3">
    <source>
        <dbReference type="Proteomes" id="UP000182360"/>
    </source>
</evidence>
<dbReference type="RefSeq" id="WP_074644195.1">
    <property type="nucleotide sequence ID" value="NZ_FOFU01000006.1"/>
</dbReference>
<accession>A0A1H9HA77</accession>